<evidence type="ECO:0000256" key="3">
    <source>
        <dbReference type="ARBA" id="ARBA00022927"/>
    </source>
</evidence>
<dbReference type="InterPro" id="IPR036975">
    <property type="entry name" value="Importin-a_IBB_sf"/>
</dbReference>
<evidence type="ECO:0000256" key="2">
    <source>
        <dbReference type="ARBA" id="ARBA00022448"/>
    </source>
</evidence>
<feature type="domain" description="IBB" evidence="5">
    <location>
        <begin position="8"/>
        <end position="75"/>
    </location>
</feature>
<evidence type="ECO:0000313" key="6">
    <source>
        <dbReference type="EMBL" id="KAK6753244.1"/>
    </source>
</evidence>
<evidence type="ECO:0000256" key="4">
    <source>
        <dbReference type="PROSITE-ProRule" id="PRU00561"/>
    </source>
</evidence>
<organism evidence="6 7">
    <name type="scientific">Necator americanus</name>
    <name type="common">Human hookworm</name>
    <dbReference type="NCBI Taxonomy" id="51031"/>
    <lineage>
        <taxon>Eukaryota</taxon>
        <taxon>Metazoa</taxon>
        <taxon>Ecdysozoa</taxon>
        <taxon>Nematoda</taxon>
        <taxon>Chromadorea</taxon>
        <taxon>Rhabditida</taxon>
        <taxon>Rhabditina</taxon>
        <taxon>Rhabditomorpha</taxon>
        <taxon>Strongyloidea</taxon>
        <taxon>Ancylostomatidae</taxon>
        <taxon>Bunostominae</taxon>
        <taxon>Necator</taxon>
    </lineage>
</organism>
<dbReference type="InterPro" id="IPR016024">
    <property type="entry name" value="ARM-type_fold"/>
</dbReference>
<evidence type="ECO:0000313" key="7">
    <source>
        <dbReference type="Proteomes" id="UP001303046"/>
    </source>
</evidence>
<dbReference type="Gene3D" id="1.25.10.10">
    <property type="entry name" value="Leucine-rich Repeat Variant"/>
    <property type="match status" value="1"/>
</dbReference>
<dbReference type="InterPro" id="IPR011989">
    <property type="entry name" value="ARM-like"/>
</dbReference>
<proteinExistence type="inferred from homology"/>
<evidence type="ECO:0000259" key="5">
    <source>
        <dbReference type="PROSITE" id="PS51214"/>
    </source>
</evidence>
<keyword evidence="7" id="KW-1185">Reference proteome</keyword>
<dbReference type="InterPro" id="IPR002652">
    <property type="entry name" value="Importin-a_IBB"/>
</dbReference>
<reference evidence="6 7" key="1">
    <citation type="submission" date="2023-08" db="EMBL/GenBank/DDBJ databases">
        <title>A Necator americanus chromosomal reference genome.</title>
        <authorList>
            <person name="Ilik V."/>
            <person name="Petrzelkova K.J."/>
            <person name="Pardy F."/>
            <person name="Fuh T."/>
            <person name="Niatou-Singa F.S."/>
            <person name="Gouil Q."/>
            <person name="Baker L."/>
            <person name="Ritchie M.E."/>
            <person name="Jex A.R."/>
            <person name="Gazzola D."/>
            <person name="Li H."/>
            <person name="Toshio Fujiwara R."/>
            <person name="Zhan B."/>
            <person name="Aroian R.V."/>
            <person name="Pafco B."/>
            <person name="Schwarz E.M."/>
        </authorList>
    </citation>
    <scope>NUCLEOTIDE SEQUENCE [LARGE SCALE GENOMIC DNA]</scope>
    <source>
        <strain evidence="6 7">Aroian</strain>
        <tissue evidence="6">Whole animal</tissue>
    </source>
</reference>
<dbReference type="Proteomes" id="UP001303046">
    <property type="component" value="Unassembled WGS sequence"/>
</dbReference>
<protein>
    <recommendedName>
        <fullName evidence="5">IBB domain-containing protein</fullName>
    </recommendedName>
</protein>
<dbReference type="PANTHER" id="PTHR23316">
    <property type="entry name" value="IMPORTIN ALPHA"/>
    <property type="match status" value="1"/>
</dbReference>
<dbReference type="InterPro" id="IPR032413">
    <property type="entry name" value="Arm_3"/>
</dbReference>
<comment type="similarity">
    <text evidence="1">Belongs to the importin alpha family.</text>
</comment>
<comment type="caution">
    <text evidence="6">The sequence shown here is derived from an EMBL/GenBank/DDBJ whole genome shotgun (WGS) entry which is preliminary data.</text>
</comment>
<evidence type="ECO:0000256" key="1">
    <source>
        <dbReference type="ARBA" id="ARBA00010394"/>
    </source>
</evidence>
<accession>A0ABR1DS64</accession>
<dbReference type="Pfam" id="PF01749">
    <property type="entry name" value="IBB"/>
    <property type="match status" value="1"/>
</dbReference>
<dbReference type="PROSITE" id="PS51214">
    <property type="entry name" value="IBB"/>
    <property type="match status" value="1"/>
</dbReference>
<dbReference type="Gene3D" id="1.20.5.690">
    <property type="entry name" value="Importin-alpha, importin-beta-binding domain"/>
    <property type="match status" value="1"/>
</dbReference>
<gene>
    <name evidence="6" type="primary">Necator_chrV.g17477</name>
    <name evidence="6" type="ORF">RB195_012687</name>
</gene>
<name>A0ABR1DS64_NECAM</name>
<keyword evidence="3" id="KW-0653">Protein transport</keyword>
<dbReference type="SUPFAM" id="SSF48371">
    <property type="entry name" value="ARM repeat"/>
    <property type="match status" value="1"/>
</dbReference>
<dbReference type="Pfam" id="PF16186">
    <property type="entry name" value="Arm_3"/>
    <property type="match status" value="1"/>
</dbReference>
<keyword evidence="2 4" id="KW-0813">Transport</keyword>
<sequence length="556" mass="62143">MELSEGQFDNYMNIDDGAGVSNPDTSHYESLYKLKGLSTEELRKRRRISEVQIRKQKQEDFFNSKRRLDSDEVEFTLADDCCIIPKAVLDMIKSGNFQNECAGLKFLRSKISESAEDVNCMSSLGDISLISQLTRLLIRGDEELIDDVSWILVNMFRRHEKQPFTNEVRGQVLSTFCGLIRRAASPKSMVPGQLENSVLSQLLWSVASLVENSVANRNFVVASGIVQDILQIASRNKKLVILRHLMFLIAVLFADIHEFTPDVAELCPLLPLVARHLSSEDETIQADAVRTCKLMSECVEFYGPMADAGILCKLIYLIPKCSSYVLQGVLRCIANVIQETSLYTKDMIRENLLNNLIPLMSRSTTMRESCFICSNIAAEGGDVLQAVLDAGTLKQMSILLEMADYETRKEAFYIMYHTATSPRSCHLAALLAADLLAPLCDFLTVLEYSLVADAMEALSSLLAYGEELAIGLTDFLNPVATRMEELGAKDKLEFLCNSHSMNIHVAAHEILEKYFYSCDENEITTQLAVTMPPYSGAVARDSMDETIDMIVKSVCL</sequence>
<dbReference type="EMBL" id="JAVFWL010000005">
    <property type="protein sequence ID" value="KAK6753244.1"/>
    <property type="molecule type" value="Genomic_DNA"/>
</dbReference>